<evidence type="ECO:0000313" key="2">
    <source>
        <dbReference type="Proteomes" id="UP000708208"/>
    </source>
</evidence>
<proteinExistence type="predicted"/>
<gene>
    <name evidence="1" type="ORF">AFUS01_LOCUS5072</name>
</gene>
<dbReference type="OrthoDB" id="5953030at2759"/>
<protein>
    <submittedName>
        <fullName evidence="1">Uncharacterized protein</fullName>
    </submittedName>
</protein>
<dbReference type="Proteomes" id="UP000708208">
    <property type="component" value="Unassembled WGS sequence"/>
</dbReference>
<organism evidence="1 2">
    <name type="scientific">Allacma fusca</name>
    <dbReference type="NCBI Taxonomy" id="39272"/>
    <lineage>
        <taxon>Eukaryota</taxon>
        <taxon>Metazoa</taxon>
        <taxon>Ecdysozoa</taxon>
        <taxon>Arthropoda</taxon>
        <taxon>Hexapoda</taxon>
        <taxon>Collembola</taxon>
        <taxon>Symphypleona</taxon>
        <taxon>Sminthuridae</taxon>
        <taxon>Allacma</taxon>
    </lineage>
</organism>
<keyword evidence="2" id="KW-1185">Reference proteome</keyword>
<dbReference type="AlphaFoldDB" id="A0A8J2NRA6"/>
<reference evidence="1" key="1">
    <citation type="submission" date="2021-06" db="EMBL/GenBank/DDBJ databases">
        <authorList>
            <person name="Hodson N. C."/>
            <person name="Mongue J. A."/>
            <person name="Jaron S. K."/>
        </authorList>
    </citation>
    <scope>NUCLEOTIDE SEQUENCE</scope>
</reference>
<dbReference type="EMBL" id="CAJVCH010032127">
    <property type="protein sequence ID" value="CAG7711072.1"/>
    <property type="molecule type" value="Genomic_DNA"/>
</dbReference>
<accession>A0A8J2NRA6</accession>
<evidence type="ECO:0000313" key="1">
    <source>
        <dbReference type="EMBL" id="CAG7711072.1"/>
    </source>
</evidence>
<comment type="caution">
    <text evidence="1">The sequence shown here is derived from an EMBL/GenBank/DDBJ whole genome shotgun (WGS) entry which is preliminary data.</text>
</comment>
<name>A0A8J2NRA6_9HEXA</name>
<feature type="non-terminal residue" evidence="1">
    <location>
        <position position="1"/>
    </location>
</feature>
<sequence>SKYCPSTKPSVQQFKSEIAEGVRKASWKLFFSDKNSADDFDNLKRLNHLANVSNAGKKHYKNAGLVVCFEHDYDQEIFRQLNQQVYLASIKSYDSFNLIRQDRNGKKGGGLCMYMHERIKYKVLNPEIDLFNCGDEIMIVTLGLS</sequence>